<accession>A0AAV6TR11</accession>
<dbReference type="AlphaFoldDB" id="A0AAV6TR11"/>
<dbReference type="EMBL" id="JAFNEN010001262">
    <property type="protein sequence ID" value="KAG8174289.1"/>
    <property type="molecule type" value="Genomic_DNA"/>
</dbReference>
<protein>
    <submittedName>
        <fullName evidence="1">Uncharacterized protein</fullName>
    </submittedName>
</protein>
<keyword evidence="2" id="KW-1185">Reference proteome</keyword>
<name>A0AAV6TR11_9ARAC</name>
<organism evidence="1 2">
    <name type="scientific">Oedothorax gibbosus</name>
    <dbReference type="NCBI Taxonomy" id="931172"/>
    <lineage>
        <taxon>Eukaryota</taxon>
        <taxon>Metazoa</taxon>
        <taxon>Ecdysozoa</taxon>
        <taxon>Arthropoda</taxon>
        <taxon>Chelicerata</taxon>
        <taxon>Arachnida</taxon>
        <taxon>Araneae</taxon>
        <taxon>Araneomorphae</taxon>
        <taxon>Entelegynae</taxon>
        <taxon>Araneoidea</taxon>
        <taxon>Linyphiidae</taxon>
        <taxon>Erigoninae</taxon>
        <taxon>Oedothorax</taxon>
    </lineage>
</organism>
<reference evidence="1 2" key="1">
    <citation type="journal article" date="2022" name="Nat. Ecol. Evol.">
        <title>A masculinizing supergene underlies an exaggerated male reproductive morph in a spider.</title>
        <authorList>
            <person name="Hendrickx F."/>
            <person name="De Corte Z."/>
            <person name="Sonet G."/>
            <person name="Van Belleghem S.M."/>
            <person name="Kostlbacher S."/>
            <person name="Vangestel C."/>
        </authorList>
    </citation>
    <scope>NUCLEOTIDE SEQUENCE [LARGE SCALE GENOMIC DNA]</scope>
    <source>
        <strain evidence="1">W744_W776</strain>
    </source>
</reference>
<proteinExistence type="predicted"/>
<evidence type="ECO:0000313" key="1">
    <source>
        <dbReference type="EMBL" id="KAG8174289.1"/>
    </source>
</evidence>
<gene>
    <name evidence="1" type="ORF">JTE90_020776</name>
</gene>
<evidence type="ECO:0000313" key="2">
    <source>
        <dbReference type="Proteomes" id="UP000827092"/>
    </source>
</evidence>
<sequence length="117" mass="12924">MTRVRPNTSTWRIFEVKLVKAYDSYEKARVKSIRYLSESDLNTASENDAKRKRIGSTKYGFGFFNSCSVAFSTAGVGCSRGNQPSGSQIISLAGSSQSRLMTENAFPRHPAYQSPQG</sequence>
<comment type="caution">
    <text evidence="1">The sequence shown here is derived from an EMBL/GenBank/DDBJ whole genome shotgun (WGS) entry which is preliminary data.</text>
</comment>
<dbReference type="Proteomes" id="UP000827092">
    <property type="component" value="Unassembled WGS sequence"/>
</dbReference>